<evidence type="ECO:0000313" key="6">
    <source>
        <dbReference type="Proteomes" id="UP000244722"/>
    </source>
</evidence>
<feature type="compositionally biased region" description="Polar residues" evidence="3">
    <location>
        <begin position="744"/>
        <end position="766"/>
    </location>
</feature>
<comment type="caution">
    <text evidence="5">The sequence shown here is derived from an EMBL/GenBank/DDBJ whole genome shotgun (WGS) entry which is preliminary data.</text>
</comment>
<dbReference type="SUPFAM" id="SSF50729">
    <property type="entry name" value="PH domain-like"/>
    <property type="match status" value="1"/>
</dbReference>
<dbReference type="STRING" id="42251.A0A2T6ZA05"/>
<proteinExistence type="predicted"/>
<gene>
    <name evidence="5" type="ORF">B9Z19DRAFT_718409</name>
</gene>
<dbReference type="InterPro" id="IPR046869">
    <property type="entry name" value="SLM1/RGC1-like_PH"/>
</dbReference>
<dbReference type="InterPro" id="IPR011993">
    <property type="entry name" value="PH-like_dom_sf"/>
</dbReference>
<accession>A0A2T6ZA05</accession>
<dbReference type="Gene3D" id="1.20.1270.60">
    <property type="entry name" value="Arfaptin homology (AH) domain/BAR domain"/>
    <property type="match status" value="1"/>
</dbReference>
<feature type="region of interest" description="Disordered" evidence="3">
    <location>
        <begin position="562"/>
        <end position="676"/>
    </location>
</feature>
<feature type="domain" description="PH" evidence="4">
    <location>
        <begin position="340"/>
        <end position="464"/>
    </location>
</feature>
<dbReference type="PANTHER" id="PTHR31941:SF16">
    <property type="entry name" value="PHOSPHATIDYLINOSITOL 4,5-BISPHOSPHATE-BINDING PROTEIN SLM1-RELATED"/>
    <property type="match status" value="1"/>
</dbReference>
<dbReference type="CDD" id="cd13311">
    <property type="entry name" value="PH_Slm1"/>
    <property type="match status" value="1"/>
</dbReference>
<dbReference type="Pfam" id="PF20399">
    <property type="entry name" value="PH_20"/>
    <property type="match status" value="2"/>
</dbReference>
<evidence type="ECO:0000256" key="3">
    <source>
        <dbReference type="SAM" id="MobiDB-lite"/>
    </source>
</evidence>
<dbReference type="OrthoDB" id="5598057at2759"/>
<evidence type="ECO:0000259" key="4">
    <source>
        <dbReference type="PROSITE" id="PS50003"/>
    </source>
</evidence>
<protein>
    <recommendedName>
        <fullName evidence="4">PH domain-containing protein</fullName>
    </recommendedName>
</protein>
<dbReference type="PANTHER" id="PTHR31941">
    <property type="entry name" value="CYTOSKELETAL SIGNALING PROTEIN SLM1"/>
    <property type="match status" value="1"/>
</dbReference>
<dbReference type="InterPro" id="IPR001849">
    <property type="entry name" value="PH_domain"/>
</dbReference>
<organism evidence="5 6">
    <name type="scientific">Tuber borchii</name>
    <name type="common">White truffle</name>
    <dbReference type="NCBI Taxonomy" id="42251"/>
    <lineage>
        <taxon>Eukaryota</taxon>
        <taxon>Fungi</taxon>
        <taxon>Dikarya</taxon>
        <taxon>Ascomycota</taxon>
        <taxon>Pezizomycotina</taxon>
        <taxon>Pezizomycetes</taxon>
        <taxon>Pezizales</taxon>
        <taxon>Tuberaceae</taxon>
        <taxon>Tuber</taxon>
    </lineage>
</organism>
<dbReference type="InterPro" id="IPR043453">
    <property type="entry name" value="Slm1_PH"/>
</dbReference>
<dbReference type="AlphaFoldDB" id="A0A2T6ZA05"/>
<dbReference type="Pfam" id="PF20400">
    <property type="entry name" value="BAR_4"/>
    <property type="match status" value="1"/>
</dbReference>
<feature type="region of interest" description="Disordered" evidence="3">
    <location>
        <begin position="1"/>
        <end position="70"/>
    </location>
</feature>
<feature type="region of interest" description="Disordered" evidence="3">
    <location>
        <begin position="477"/>
        <end position="549"/>
    </location>
</feature>
<dbReference type="EMBL" id="NESQ01000612">
    <property type="protein sequence ID" value="PUU72254.1"/>
    <property type="molecule type" value="Genomic_DNA"/>
</dbReference>
<sequence length="793" mass="88247">MSAPTSTNPAEVPRDTVTNPQREARFTEDIQGQHGSYQVETGGAEAPKRHSTLKKKDSMENPNSVFYSPIPTHGNPTEVLADRFAAWRKVLKDFITYFREVQTSYENRAKGINKIGQVLNATAHPPEFARSGGILETTNVLREFQKESYVNAENAARVQTRIINDLTALRKDLSDKIKEIRGLSGDFKNSVEREKEATRKEIVKLTDALTAIDSNPQGAAGKNDPYLIKLGLEKQLKRQIDEENYLHKAYHNIESSGRELESIIVGEIQKTFGSYIKVVRREGEEFLDLVQKLDAATIKLPRDYEWSSFIERDPNMVHPSVALRSIQDIEYPGYKHPAATELLAGLMERKSKYLKSYTPGWYFPSATVFIYIFTLLTYPRYVLSPTHLHEFKTSERTNGSAPVMSLYLPESSLGKHSEPGATSHKFILKARQTGALHRDHSWVFRAESYEAMLQWYENIKKLTEVSGEERNAYVAGTIHRRTESATEEPEAEPVSDDLENDEADQVPYSAAESALEPPKPVRPEGGRFPSDINVNRGLAEPEGATTEGDSARSLIAAAGAISGGDYNRPEEGYTGPVGQRPRSDSHSSTWSYDDKHPTHSTLDDDDDFLPVGAEVPPAVERRMSVKHDYSREHEPRDRSYSGTSARRGPPSRKPTASYGYDPVTGQPDTGMGSPSQQLANIDWAHVIAVSENKHATPAAASPTLPRKTPSRKPTSSYGIDPVTGHPEHGHHHHLDDSHHPYPISENQPIRTEVSSSVTDPGSQSTAERPGTIRTESKSTISDLHVPGEYPKPT</sequence>
<keyword evidence="6" id="KW-1185">Reference proteome</keyword>
<feature type="compositionally biased region" description="Basic and acidic residues" evidence="3">
    <location>
        <begin position="619"/>
        <end position="639"/>
    </location>
</feature>
<reference evidence="5 6" key="1">
    <citation type="submission" date="2017-04" db="EMBL/GenBank/DDBJ databases">
        <title>Draft genome sequence of Tuber borchii Vittad., a whitish edible truffle.</title>
        <authorList>
            <consortium name="DOE Joint Genome Institute"/>
            <person name="Murat C."/>
            <person name="Kuo A."/>
            <person name="Barry K.W."/>
            <person name="Clum A."/>
            <person name="Dockter R.B."/>
            <person name="Fauchery L."/>
            <person name="Iotti M."/>
            <person name="Kohler A."/>
            <person name="Labutti K."/>
            <person name="Lindquist E.A."/>
            <person name="Lipzen A."/>
            <person name="Ohm R.A."/>
            <person name="Wang M."/>
            <person name="Grigoriev I.V."/>
            <person name="Zambonelli A."/>
            <person name="Martin F.M."/>
        </authorList>
    </citation>
    <scope>NUCLEOTIDE SEQUENCE [LARGE SCALE GENOMIC DNA]</scope>
    <source>
        <strain evidence="5 6">Tbo3840</strain>
    </source>
</reference>
<dbReference type="InterPro" id="IPR027267">
    <property type="entry name" value="AH/BAR_dom_sf"/>
</dbReference>
<feature type="region of interest" description="Disordered" evidence="3">
    <location>
        <begin position="694"/>
        <end position="793"/>
    </location>
</feature>
<dbReference type="Proteomes" id="UP000244722">
    <property type="component" value="Unassembled WGS sequence"/>
</dbReference>
<name>A0A2T6ZA05_TUBBO</name>
<keyword evidence="2" id="KW-0175">Coiled coil</keyword>
<evidence type="ECO:0000313" key="5">
    <source>
        <dbReference type="EMBL" id="PUU72254.1"/>
    </source>
</evidence>
<evidence type="ECO:0000256" key="2">
    <source>
        <dbReference type="SAM" id="Coils"/>
    </source>
</evidence>
<dbReference type="Gene3D" id="2.30.29.30">
    <property type="entry name" value="Pleckstrin-homology domain (PH domain)/Phosphotyrosine-binding domain (PTB)"/>
    <property type="match status" value="1"/>
</dbReference>
<evidence type="ECO:0000256" key="1">
    <source>
        <dbReference type="ARBA" id="ARBA00022553"/>
    </source>
</evidence>
<dbReference type="InterPro" id="IPR046868">
    <property type="entry name" value="BAR_4"/>
</dbReference>
<keyword evidence="1" id="KW-0597">Phosphoprotein</keyword>
<dbReference type="PROSITE" id="PS50003">
    <property type="entry name" value="PH_DOMAIN"/>
    <property type="match status" value="1"/>
</dbReference>
<feature type="coiled-coil region" evidence="2">
    <location>
        <begin position="163"/>
        <end position="208"/>
    </location>
</feature>
<feature type="compositionally biased region" description="Acidic residues" evidence="3">
    <location>
        <begin position="485"/>
        <end position="504"/>
    </location>
</feature>